<dbReference type="SUPFAM" id="SSF53955">
    <property type="entry name" value="Lysozyme-like"/>
    <property type="match status" value="1"/>
</dbReference>
<protein>
    <recommendedName>
        <fullName evidence="6">Lysozyme</fullName>
        <ecNumber evidence="6">3.2.1.17</ecNumber>
    </recommendedName>
</protein>
<evidence type="ECO:0000313" key="7">
    <source>
        <dbReference type="EMBL" id="NGO63970.1"/>
    </source>
</evidence>
<dbReference type="GO" id="GO:0042742">
    <property type="term" value="P:defense response to bacterium"/>
    <property type="evidence" value="ECO:0007669"/>
    <property type="project" value="UniProtKB-KW"/>
</dbReference>
<dbReference type="RefSeq" id="WP_163905663.1">
    <property type="nucleotide sequence ID" value="NZ_CP048427.1"/>
</dbReference>
<reference evidence="7 8" key="1">
    <citation type="submission" date="2020-02" db="EMBL/GenBank/DDBJ databases">
        <title>Genome sequence of the type strain CCBAU10050 of Rhizobium daejeonense.</title>
        <authorList>
            <person name="Gao J."/>
            <person name="Sun J."/>
        </authorList>
    </citation>
    <scope>NUCLEOTIDE SEQUENCE [LARGE SCALE GENOMIC DNA]</scope>
    <source>
        <strain evidence="7 8">CCBAU10050</strain>
    </source>
</reference>
<evidence type="ECO:0000256" key="5">
    <source>
        <dbReference type="ARBA" id="ARBA00023295"/>
    </source>
</evidence>
<comment type="similarity">
    <text evidence="6">Belongs to the glycosyl hydrolase 24 family.</text>
</comment>
<comment type="caution">
    <text evidence="7">The sequence shown here is derived from an EMBL/GenBank/DDBJ whole genome shotgun (WGS) entry which is preliminary data.</text>
</comment>
<dbReference type="Gene3D" id="1.10.530.40">
    <property type="match status" value="1"/>
</dbReference>
<dbReference type="PANTHER" id="PTHR38107:SF3">
    <property type="entry name" value="LYSOZYME RRRD-RELATED"/>
    <property type="match status" value="1"/>
</dbReference>
<dbReference type="InterPro" id="IPR023346">
    <property type="entry name" value="Lysozyme-like_dom_sf"/>
</dbReference>
<comment type="catalytic activity">
    <reaction evidence="1 6">
        <text>Hydrolysis of (1-&gt;4)-beta-linkages between N-acetylmuramic acid and N-acetyl-D-glucosamine residues in a peptidoglycan and between N-acetyl-D-glucosamine residues in chitodextrins.</text>
        <dbReference type="EC" id="3.2.1.17"/>
    </reaction>
</comment>
<evidence type="ECO:0000256" key="2">
    <source>
        <dbReference type="ARBA" id="ARBA00022529"/>
    </source>
</evidence>
<evidence type="ECO:0000256" key="3">
    <source>
        <dbReference type="ARBA" id="ARBA00022638"/>
    </source>
</evidence>
<evidence type="ECO:0000256" key="4">
    <source>
        <dbReference type="ARBA" id="ARBA00022801"/>
    </source>
</evidence>
<evidence type="ECO:0000256" key="6">
    <source>
        <dbReference type="RuleBase" id="RU003788"/>
    </source>
</evidence>
<dbReference type="GO" id="GO:0031640">
    <property type="term" value="P:killing of cells of another organism"/>
    <property type="evidence" value="ECO:0007669"/>
    <property type="project" value="UniProtKB-KW"/>
</dbReference>
<dbReference type="AlphaFoldDB" id="A0A6M1S488"/>
<dbReference type="GO" id="GO:0016998">
    <property type="term" value="P:cell wall macromolecule catabolic process"/>
    <property type="evidence" value="ECO:0007669"/>
    <property type="project" value="InterPro"/>
</dbReference>
<accession>A0A6M1S488</accession>
<dbReference type="HAMAP" id="MF_04110">
    <property type="entry name" value="ENDOLYSIN_T4"/>
    <property type="match status" value="1"/>
</dbReference>
<gene>
    <name evidence="7" type="ORF">G6N76_09815</name>
</gene>
<sequence>MPINKITATKRGKAAVAAAIIAAVASGWTVLSGGSAPDTPAEIRVAISRGYTPPAVQLAIDKLIKPWEGVHLTAYRDIVGVPTICFGETKGVKMGMRKTMAECEDMLRETVINDYYLPLVDKGAGFLKAPDSVQASMTSGAYNFGTVGQLRSTAMKYVATGRYREACEAQTAWNKAGGKVVNGLVRRREMGDAQRLGEAELCVSGI</sequence>
<keyword evidence="8" id="KW-1185">Reference proteome</keyword>
<name>A0A6M1S488_9HYPH</name>
<dbReference type="CDD" id="cd16900">
    <property type="entry name" value="endolysin_R21-like"/>
    <property type="match status" value="1"/>
</dbReference>
<dbReference type="InterPro" id="IPR023347">
    <property type="entry name" value="Lysozyme_dom_sf"/>
</dbReference>
<dbReference type="InterPro" id="IPR051018">
    <property type="entry name" value="Bacteriophage_GH24"/>
</dbReference>
<keyword evidence="4 6" id="KW-0378">Hydrolase</keyword>
<keyword evidence="5 6" id="KW-0326">Glycosidase</keyword>
<evidence type="ECO:0000256" key="1">
    <source>
        <dbReference type="ARBA" id="ARBA00000632"/>
    </source>
</evidence>
<dbReference type="EMBL" id="JAAKZH010000003">
    <property type="protein sequence ID" value="NGO63970.1"/>
    <property type="molecule type" value="Genomic_DNA"/>
</dbReference>
<keyword evidence="3 6" id="KW-0081">Bacteriolytic enzyme</keyword>
<dbReference type="PANTHER" id="PTHR38107">
    <property type="match status" value="1"/>
</dbReference>
<evidence type="ECO:0000313" key="8">
    <source>
        <dbReference type="Proteomes" id="UP000477849"/>
    </source>
</evidence>
<dbReference type="InterPro" id="IPR002196">
    <property type="entry name" value="Glyco_hydro_24"/>
</dbReference>
<keyword evidence="2 6" id="KW-0929">Antimicrobial</keyword>
<dbReference type="Pfam" id="PF00959">
    <property type="entry name" value="Phage_lysozyme"/>
    <property type="match status" value="1"/>
</dbReference>
<organism evidence="7 8">
    <name type="scientific">Rhizobium daejeonense</name>
    <dbReference type="NCBI Taxonomy" id="240521"/>
    <lineage>
        <taxon>Bacteria</taxon>
        <taxon>Pseudomonadati</taxon>
        <taxon>Pseudomonadota</taxon>
        <taxon>Alphaproteobacteria</taxon>
        <taxon>Hyphomicrobiales</taxon>
        <taxon>Rhizobiaceae</taxon>
        <taxon>Rhizobium/Agrobacterium group</taxon>
        <taxon>Rhizobium</taxon>
    </lineage>
</organism>
<dbReference type="InterPro" id="IPR034690">
    <property type="entry name" value="Endolysin_T4_type"/>
</dbReference>
<dbReference type="EC" id="3.2.1.17" evidence="6"/>
<dbReference type="Proteomes" id="UP000477849">
    <property type="component" value="Unassembled WGS sequence"/>
</dbReference>
<proteinExistence type="inferred from homology"/>
<dbReference type="GO" id="GO:0003796">
    <property type="term" value="F:lysozyme activity"/>
    <property type="evidence" value="ECO:0007669"/>
    <property type="project" value="UniProtKB-EC"/>
</dbReference>
<dbReference type="GO" id="GO:0009253">
    <property type="term" value="P:peptidoglycan catabolic process"/>
    <property type="evidence" value="ECO:0007669"/>
    <property type="project" value="InterPro"/>
</dbReference>